<dbReference type="InterPro" id="IPR052201">
    <property type="entry name" value="LRR-containing_regulator"/>
</dbReference>
<keyword evidence="2" id="KW-0175">Coiled coil</keyword>
<evidence type="ECO:0000313" key="5">
    <source>
        <dbReference type="Proteomes" id="UP001165060"/>
    </source>
</evidence>
<keyword evidence="1" id="KW-0677">Repeat</keyword>
<gene>
    <name evidence="4" type="ORF">TeGR_g2253</name>
</gene>
<feature type="compositionally biased region" description="Polar residues" evidence="3">
    <location>
        <begin position="380"/>
        <end position="401"/>
    </location>
</feature>
<name>A0ABQ6M9V8_9STRA</name>
<evidence type="ECO:0000313" key="4">
    <source>
        <dbReference type="EMBL" id="GMI22324.1"/>
    </source>
</evidence>
<organism evidence="4 5">
    <name type="scientific">Tetraparma gracilis</name>
    <dbReference type="NCBI Taxonomy" id="2962635"/>
    <lineage>
        <taxon>Eukaryota</taxon>
        <taxon>Sar</taxon>
        <taxon>Stramenopiles</taxon>
        <taxon>Ochrophyta</taxon>
        <taxon>Bolidophyceae</taxon>
        <taxon>Parmales</taxon>
        <taxon>Triparmaceae</taxon>
        <taxon>Tetraparma</taxon>
    </lineage>
</organism>
<dbReference type="SMART" id="SM00368">
    <property type="entry name" value="LRR_RI"/>
    <property type="match status" value="3"/>
</dbReference>
<evidence type="ECO:0000256" key="1">
    <source>
        <dbReference type="ARBA" id="ARBA00022737"/>
    </source>
</evidence>
<dbReference type="InterPro" id="IPR032675">
    <property type="entry name" value="LRR_dom_sf"/>
</dbReference>
<dbReference type="PANTHER" id="PTHR24111:SF0">
    <property type="entry name" value="LEUCINE-RICH REPEAT-CONTAINING PROTEIN"/>
    <property type="match status" value="1"/>
</dbReference>
<evidence type="ECO:0000256" key="3">
    <source>
        <dbReference type="SAM" id="MobiDB-lite"/>
    </source>
</evidence>
<reference evidence="4 5" key="1">
    <citation type="journal article" date="2023" name="Commun. Biol.">
        <title>Genome analysis of Parmales, the sister group of diatoms, reveals the evolutionary specialization of diatoms from phago-mixotrophs to photoautotrophs.</title>
        <authorList>
            <person name="Ban H."/>
            <person name="Sato S."/>
            <person name="Yoshikawa S."/>
            <person name="Yamada K."/>
            <person name="Nakamura Y."/>
            <person name="Ichinomiya M."/>
            <person name="Sato N."/>
            <person name="Blanc-Mathieu R."/>
            <person name="Endo H."/>
            <person name="Kuwata A."/>
            <person name="Ogata H."/>
        </authorList>
    </citation>
    <scope>NUCLEOTIDE SEQUENCE [LARGE SCALE GENOMIC DNA]</scope>
</reference>
<dbReference type="InterPro" id="IPR001611">
    <property type="entry name" value="Leu-rich_rpt"/>
</dbReference>
<dbReference type="Pfam" id="PF13516">
    <property type="entry name" value="LRR_6"/>
    <property type="match status" value="2"/>
</dbReference>
<keyword evidence="5" id="KW-1185">Reference proteome</keyword>
<feature type="region of interest" description="Disordered" evidence="3">
    <location>
        <begin position="334"/>
        <end position="411"/>
    </location>
</feature>
<proteinExistence type="predicted"/>
<comment type="caution">
    <text evidence="4">The sequence shown here is derived from an EMBL/GenBank/DDBJ whole genome shotgun (WGS) entry which is preliminary data.</text>
</comment>
<feature type="coiled-coil region" evidence="2">
    <location>
        <begin position="590"/>
        <end position="617"/>
    </location>
</feature>
<dbReference type="Proteomes" id="UP001165060">
    <property type="component" value="Unassembled WGS sequence"/>
</dbReference>
<sequence length="634" mass="66741">MTELDLTSVALDVRGLEALTTASCEIPSLRVLGCSGNGLRRQAGVIMGRAMRLRLGLPGVHLAGNDLGSHGIAAIGGALASPSSSELRFTMLDVSRNNIEREGMVAFAKGLRMCVGNKLSPIVVLRFRGNNIECEGALAIAKILRDKTCTLSQTLEELDLGDCGLAEAGAAGVCQAWPHCTALRACDISGAVMSAGVVDAAAKGLGENSSLTRVDMSPSEASEAPDASMLNTALGNFAEALRSNTTLLTLNLGHYIGNPHASQTAGSIQSTLMLNARLAGMEGLGSSVNPANAAEPALNGRGEDETTASVLNAMSNAVAAASYTNGRLSPAMKEKAAAAAQSGGDDDAYPQPPPTPVLNPFASPPQPPGTAVKVSPNKGMPSSTLRPSSLSYATPAQSQANGDEAPPPLGSALLTQQLKHNSQLMQTDAIRAARQSWDAEHARDLAQVKRACAEAARADLMATEMKLVDIVGQLAEDYARMDEGHQKKLAQLEEKMGERFRETDAKMGALEARVEALEAGSGSMQQKTDSIIRALHSVEGRTNDGNYIQQFVAKQYAQMKGELREEVGKELNSVHEKAVTNLEVNRHIDHSRLDGKCAQLGDRLDKLEQTVVGEQQNTVQVLEMLLTTSGHGGK</sequence>
<feature type="compositionally biased region" description="Pro residues" evidence="3">
    <location>
        <begin position="350"/>
        <end position="368"/>
    </location>
</feature>
<dbReference type="Gene3D" id="3.80.10.10">
    <property type="entry name" value="Ribonuclease Inhibitor"/>
    <property type="match status" value="2"/>
</dbReference>
<accession>A0ABQ6M9V8</accession>
<evidence type="ECO:0000256" key="2">
    <source>
        <dbReference type="SAM" id="Coils"/>
    </source>
</evidence>
<dbReference type="SUPFAM" id="SSF52047">
    <property type="entry name" value="RNI-like"/>
    <property type="match status" value="1"/>
</dbReference>
<protein>
    <submittedName>
        <fullName evidence="4">Uncharacterized protein</fullName>
    </submittedName>
</protein>
<dbReference type="PANTHER" id="PTHR24111">
    <property type="entry name" value="LEUCINE-RICH REPEAT-CONTAINING PROTEIN 34"/>
    <property type="match status" value="1"/>
</dbReference>
<dbReference type="EMBL" id="BRYB01005263">
    <property type="protein sequence ID" value="GMI22324.1"/>
    <property type="molecule type" value="Genomic_DNA"/>
</dbReference>